<dbReference type="OrthoDB" id="10039566at2759"/>
<dbReference type="PANTHER" id="PTHR35895:SF1">
    <property type="entry name" value="LIPID-BINDING SERUM GLYCOPROTEIN C-TERMINAL DOMAIN-CONTAINING PROTEIN"/>
    <property type="match status" value="1"/>
</dbReference>
<feature type="transmembrane region" description="Helical" evidence="1">
    <location>
        <begin position="69"/>
        <end position="96"/>
    </location>
</feature>
<dbReference type="InParanoid" id="G4T8F7"/>
<keyword evidence="3" id="KW-1185">Reference proteome</keyword>
<protein>
    <submittedName>
        <fullName evidence="2">Uncharacterized protein</fullName>
    </submittedName>
</protein>
<keyword evidence="1" id="KW-0812">Transmembrane</keyword>
<dbReference type="InterPro" id="IPR046368">
    <property type="entry name" value="Tag1"/>
</dbReference>
<dbReference type="GO" id="GO:0000329">
    <property type="term" value="C:fungal-type vacuole membrane"/>
    <property type="evidence" value="ECO:0007669"/>
    <property type="project" value="InterPro"/>
</dbReference>
<dbReference type="SUPFAM" id="SSF117070">
    <property type="entry name" value="LEA14-like"/>
    <property type="match status" value="1"/>
</dbReference>
<dbReference type="Proteomes" id="UP000007148">
    <property type="component" value="Unassembled WGS sequence"/>
</dbReference>
<dbReference type="STRING" id="1109443.G4T8F7"/>
<proteinExistence type="predicted"/>
<gene>
    <name evidence="2" type="ORF">PIIN_01416</name>
</gene>
<evidence type="ECO:0000256" key="1">
    <source>
        <dbReference type="SAM" id="Phobius"/>
    </source>
</evidence>
<evidence type="ECO:0000313" key="2">
    <source>
        <dbReference type="EMBL" id="CCA67588.1"/>
    </source>
</evidence>
<dbReference type="InterPro" id="IPR022185">
    <property type="entry name" value="DUF3712"/>
</dbReference>
<organism evidence="2 3">
    <name type="scientific">Serendipita indica (strain DSM 11827)</name>
    <name type="common">Root endophyte fungus</name>
    <name type="synonym">Piriformospora indica</name>
    <dbReference type="NCBI Taxonomy" id="1109443"/>
    <lineage>
        <taxon>Eukaryota</taxon>
        <taxon>Fungi</taxon>
        <taxon>Dikarya</taxon>
        <taxon>Basidiomycota</taxon>
        <taxon>Agaricomycotina</taxon>
        <taxon>Agaricomycetes</taxon>
        <taxon>Sebacinales</taxon>
        <taxon>Serendipitaceae</taxon>
        <taxon>Serendipita</taxon>
    </lineage>
</organism>
<keyword evidence="1" id="KW-1133">Transmembrane helix</keyword>
<comment type="caution">
    <text evidence="2">The sequence shown here is derived from an EMBL/GenBank/DDBJ whole genome shotgun (WGS) entry which is preliminary data.</text>
</comment>
<dbReference type="EMBL" id="CAFZ01000016">
    <property type="protein sequence ID" value="CCA67588.1"/>
    <property type="molecule type" value="Genomic_DNA"/>
</dbReference>
<evidence type="ECO:0000313" key="3">
    <source>
        <dbReference type="Proteomes" id="UP000007148"/>
    </source>
</evidence>
<dbReference type="OMA" id="TYEHQAV"/>
<dbReference type="eggNOG" id="ENOG502RP6J">
    <property type="taxonomic scope" value="Eukaryota"/>
</dbReference>
<reference evidence="2 3" key="1">
    <citation type="journal article" date="2011" name="PLoS Pathog.">
        <title>Endophytic Life Strategies Decoded by Genome and Transcriptome Analyses of the Mutualistic Root Symbiont Piriformospora indica.</title>
        <authorList>
            <person name="Zuccaro A."/>
            <person name="Lahrmann U."/>
            <person name="Guldener U."/>
            <person name="Langen G."/>
            <person name="Pfiffi S."/>
            <person name="Biedenkopf D."/>
            <person name="Wong P."/>
            <person name="Samans B."/>
            <person name="Grimm C."/>
            <person name="Basiewicz M."/>
            <person name="Murat C."/>
            <person name="Martin F."/>
            <person name="Kogel K.H."/>
        </authorList>
    </citation>
    <scope>NUCLEOTIDE SEQUENCE [LARGE SCALE GENOMIC DNA]</scope>
    <source>
        <strain evidence="2 3">DSM 11827</strain>
    </source>
</reference>
<dbReference type="Pfam" id="PF12505">
    <property type="entry name" value="DUF3712"/>
    <property type="match status" value="3"/>
</dbReference>
<accession>G4T8F7</accession>
<name>G4T8F7_SERID</name>
<sequence length="1523" mass="162268">MSGWLTTNYPTHARHSSGIEPFGSTEHLPENAASFARDTVADDHTFYAGSEKPPPPPAEKVPFYKRRGFIICQIVTAIIGIVMLFVMLFPLVHVIAQHVLDVSQMHVDSSMIQSPNNGSFTLVMKGWVSNTGVIPAVIHWTQPVRVSWMRDYGNDNETEVPLGSMWLDDLVAKNKRATIDQTTLFNITDEDAFGSFTQDMITKERFTWRLASDNLKVNAAKFPQAKNLRFRKDLTLSGINSFAGGVTLKDFSLPGVDPAGGLRFSTTTTLTNNSPFTVDLGTVVFDLQYQGVNLGRGTSSGVVVKPGDNDVTLTGRMIPQSSASDLEKVGRLFTAYLNGEAAPVTARGVSTVQSDGSRISWLSDGISALTLQVPLKAPHAIDAIKDISIGYLNLTFSKDSAWAPMTTTDDLQAKLSLPFGFGMNVTQIGNSFSIVQNGVNVGSLNSSLSPASSDIRVVSSSLTQGTIDITLTPSALRVPSNAHAQFGDFNKGLTQSEHATFQLVGSAKTVATLPIGSIVLDPIKFNVTSSLDGLRGLNGYTWITGVDMTGGTSDYLELAIDVIIQNPSSLNLQAGDLTLQLYSGNSLLGTALMPNLHLTRGNNTIKATSQFRANDTPEGVNTLTRFLAAQDTTISIKGYDGSTDIESLLPAFKSMNIQATLPGLQTKLLKSAKLTVLPTTGHGNNIAHTRVTMNDPFTSGFTVASVNSTVQYRGIQMGTILQDTNFAVQGKSSTTSPDLDFNLNLDPATMFTLLRILAVEAGLPTDQIDGIVALGGYQYTQPVSKRDLVSRGLYTGFDLPSFVDKAFAVLKADINLQSTVVIGDYRTALNYAQKEVPIETDETLHMLLGVLAQPIVQKIVDASVMGIDTIMITNPQESSFGTSLKGSITQAGPFDAKIAFPQGLSIYWNGQQLGNMAMPDVQLVADVGATLDLSASFAVTNGDQLAAFTKVLIQEDSFEWEIRGQNLTVNAMGVDVPGISLSKKVSLKGMGGLKNAVTVKTFDLPADDPAGGITLTLDTTIANPSQVGMEVNSLVFSSYYSTGTYLGPVASVPKTSLLPLSTSSVKLAGRLVPQTTEAGLADLSKIFTDFIHDKSSSVVVQGESADPNVSWLSAGIKTLRLNSVLPSRGVLNIIEGITINQMTMDFPAGSSYAPISSSSDTAAKFTLPFGFALNIVSLEQTIFASYQNTQFAKLALGTIPATTDTANRIIHLSFSNVPFAVDSGKESVFQQFLAQTTTTDSITFGLSGINSFGGTAALSDVKIAGSGGNGGNEYISSPLKTTLNNPSNLSLKAGSITLPTFYQGVQVGESVVSTFSLVPGSNTLDAEFRYHPANANDTVAQGFLQAYLEQGGAIPITIHGDAKSASFDSLVPALEQTSLSSGVPGIAAKIVTKINVYVTAGTLFTNEVEVDFDVANPLDADLRLIKVQNDSGINGETYAQFVWDFPNFVIPGHSTRNSGRITHVKLTQGLTGALKLLGKNLDVRIAQNGRIGAEGYEIPWLKYNQNSVPTTIHLPLGITLPAS</sequence>
<keyword evidence="1" id="KW-0472">Membrane</keyword>
<dbReference type="HOGENOM" id="CLU_247108_0_0_1"/>
<dbReference type="PANTHER" id="PTHR35895">
    <property type="entry name" value="CHROMOSOME 16, WHOLE GENOME SHOTGUN SEQUENCE"/>
    <property type="match status" value="1"/>
</dbReference>